<protein>
    <submittedName>
        <fullName evidence="5">ESAT-6 protein secretion system EspG family protein</fullName>
    </submittedName>
</protein>
<comment type="caution">
    <text evidence="5">The sequence shown here is derived from an EMBL/GenBank/DDBJ whole genome shotgun (WGS) entry which is preliminary data.</text>
</comment>
<comment type="subcellular location">
    <subcellularLocation>
        <location evidence="1">Cytoplasm</location>
    </subcellularLocation>
</comment>
<dbReference type="RefSeq" id="WP_166659027.1">
    <property type="nucleotide sequence ID" value="NZ_SNXZ01000001.1"/>
</dbReference>
<evidence type="ECO:0000313" key="6">
    <source>
        <dbReference type="Proteomes" id="UP000295444"/>
    </source>
</evidence>
<keyword evidence="6" id="KW-1185">Reference proteome</keyword>
<dbReference type="EMBL" id="SNXZ01000001">
    <property type="protein sequence ID" value="TDQ05126.1"/>
    <property type="molecule type" value="Genomic_DNA"/>
</dbReference>
<sequence length="240" mass="25386">MRVALDATEFDVVWRAAGLGVPPAVLDMPSPGGSHAERARIEHAVWSALTGRGLATGFGQATSRLRTAIGLVASRVTSFELHTARLRALLGRVNQRAVLVEFADGRLLLRTVPDTGLAQTIAGLLPELPAGPGRSITVDVGLLAKAEAAASRRVVLRRGGLSRDDARTLADMMCGADGHGQIVAEVTHHGVTRRSASVVAFFHNDGGRYRVIRTDDHVTITPVTTAQLAAAADELLSELR</sequence>
<reference evidence="5 6" key="1">
    <citation type="submission" date="2019-03" db="EMBL/GenBank/DDBJ databases">
        <title>Genomic Encyclopedia of Type Strains, Phase IV (KMG-IV): sequencing the most valuable type-strain genomes for metagenomic binning, comparative biology and taxonomic classification.</title>
        <authorList>
            <person name="Goeker M."/>
        </authorList>
    </citation>
    <scope>NUCLEOTIDE SEQUENCE [LARGE SCALE GENOMIC DNA]</scope>
    <source>
        <strain evidence="5 6">DSM 45361</strain>
    </source>
</reference>
<dbReference type="Proteomes" id="UP000295444">
    <property type="component" value="Unassembled WGS sequence"/>
</dbReference>
<evidence type="ECO:0000256" key="3">
    <source>
        <dbReference type="ARBA" id="ARBA00022490"/>
    </source>
</evidence>
<gene>
    <name evidence="5" type="ORF">EV186_1011091</name>
</gene>
<evidence type="ECO:0000256" key="4">
    <source>
        <dbReference type="ARBA" id="ARBA00023186"/>
    </source>
</evidence>
<name>A0A4R6SKZ3_LABRH</name>
<evidence type="ECO:0000256" key="2">
    <source>
        <dbReference type="ARBA" id="ARBA00006411"/>
    </source>
</evidence>
<evidence type="ECO:0000256" key="1">
    <source>
        <dbReference type="ARBA" id="ARBA00004496"/>
    </source>
</evidence>
<keyword evidence="4" id="KW-0143">Chaperone</keyword>
<evidence type="ECO:0000313" key="5">
    <source>
        <dbReference type="EMBL" id="TDQ05126.1"/>
    </source>
</evidence>
<keyword evidence="3" id="KW-0963">Cytoplasm</keyword>
<dbReference type="AlphaFoldDB" id="A0A4R6SKZ3"/>
<comment type="similarity">
    <text evidence="2">Belongs to the EspG family.</text>
</comment>
<dbReference type="Pfam" id="PF14011">
    <property type="entry name" value="ESX-1_EspG"/>
    <property type="match status" value="1"/>
</dbReference>
<dbReference type="InterPro" id="IPR025734">
    <property type="entry name" value="EspG"/>
</dbReference>
<accession>A0A4R6SKZ3</accession>
<proteinExistence type="inferred from homology"/>
<organism evidence="5 6">
    <name type="scientific">Labedaea rhizosphaerae</name>
    <dbReference type="NCBI Taxonomy" id="598644"/>
    <lineage>
        <taxon>Bacteria</taxon>
        <taxon>Bacillati</taxon>
        <taxon>Actinomycetota</taxon>
        <taxon>Actinomycetes</taxon>
        <taxon>Pseudonocardiales</taxon>
        <taxon>Pseudonocardiaceae</taxon>
        <taxon>Labedaea</taxon>
    </lineage>
</organism>